<evidence type="ECO:0000313" key="14">
    <source>
        <dbReference type="EMBL" id="HIU90507.1"/>
    </source>
</evidence>
<gene>
    <name evidence="10 14" type="primary">topA</name>
    <name evidence="14" type="ORF">IAC72_00635</name>
</gene>
<dbReference type="Gene3D" id="3.40.50.140">
    <property type="match status" value="1"/>
</dbReference>
<sequence>MKLVIVESPAKAKTIGKYLGADYKVDASKGHIWDLPEKSMGIDFNNNYAPQLSVRNSEQKQTIERLRREVQKADEVYLATDPDREGEAISYHLQCALGLDPTAKNRIMFNEISKKAVNAAIQNPRYVNMGLVDAQQARRVLDRLVGYTLSPVLCKKIRSKLSAGRVQSAALRIVVDREKEIQNFRPEEYWAVCVQLEKKGAKPSFKAVLAEKEGKKFKIKDKETCDKALEVLRTQPYVVSKVKKSVVQSRPQAPFTTSTLQQDAVTKLRMSSAMAMSVAQQLYEGFDIPGMGHVALVTYIRTDSVRVSQEATYAARDKIRSLYGEAYLPKTPNVYVSKKQAQDAHEAIRPINVDVTPEMIKDKVSKNQYLLYKLIYERFLASQASNAVYDSVSVAVSCGEYGLTAGGKTQVFDGYLAIYAEKVKNQEEGENAVMPALSVGDSLCCKDVKGEQRFTKPPVRYTEASLIKAMEERGIGRPSTYATIMQTLYKRDYVAKEGKALSASELGIQVTDYLEKYFSEVVDVDFTADMEARLDGIEENGEPWYKVVDSFYKPLAQKVDNAMHGGKVAVKDEVSDVTCEKCGSPMLIKTGRYGKYLACSNYPKCSNIRSLKEKTPPKETDVVCDICGAKMLEREGKYGKYLACSNYPACKNTKSLNEKVAKCPKCGKDVVKRVSKRGTAFYGCTGYPECDFVSWDIPTGELCPKCGSYLVYKTVRGKKKVRCSNRECDYDGGEISES</sequence>
<dbReference type="InterPro" id="IPR003601">
    <property type="entry name" value="Topo_IA_2"/>
</dbReference>
<accession>A0A9D1SPZ3</accession>
<dbReference type="SUPFAM" id="SSF56712">
    <property type="entry name" value="Prokaryotic type I DNA topoisomerase"/>
    <property type="match status" value="1"/>
</dbReference>
<protein>
    <recommendedName>
        <fullName evidence="10">DNA topoisomerase 1</fullName>
        <ecNumber evidence="10">5.6.2.1</ecNumber>
    </recommendedName>
    <alternativeName>
        <fullName evidence="10">DNA topoisomerase I</fullName>
    </alternativeName>
</protein>
<feature type="site" description="Interaction with DNA" evidence="10">
    <location>
        <position position="31"/>
    </location>
</feature>
<dbReference type="InterPro" id="IPR028612">
    <property type="entry name" value="Topoisom_1_IA"/>
</dbReference>
<dbReference type="PROSITE" id="PS52039">
    <property type="entry name" value="TOPO_IA_2"/>
    <property type="match status" value="1"/>
</dbReference>
<dbReference type="Gene3D" id="3.30.65.10">
    <property type="entry name" value="Bacterial Topoisomerase I, domain 1"/>
    <property type="match status" value="3"/>
</dbReference>
<dbReference type="GO" id="GO:0003917">
    <property type="term" value="F:DNA topoisomerase type I (single strand cut, ATP-independent) activity"/>
    <property type="evidence" value="ECO:0007669"/>
    <property type="project" value="UniProtKB-UniRule"/>
</dbReference>
<dbReference type="EC" id="5.6.2.1" evidence="10"/>
<comment type="catalytic activity">
    <reaction evidence="1 10">
        <text>ATP-independent breakage of single-stranded DNA, followed by passage and rejoining.</text>
        <dbReference type="EC" id="5.6.2.1"/>
    </reaction>
</comment>
<evidence type="ECO:0000259" key="12">
    <source>
        <dbReference type="PROSITE" id="PS50880"/>
    </source>
</evidence>
<dbReference type="InterPro" id="IPR003602">
    <property type="entry name" value="Topo_IA_DNA-bd_dom"/>
</dbReference>
<keyword evidence="4" id="KW-0863">Zinc-finger</keyword>
<evidence type="ECO:0000256" key="1">
    <source>
        <dbReference type="ARBA" id="ARBA00000213"/>
    </source>
</evidence>
<dbReference type="InterPro" id="IPR013825">
    <property type="entry name" value="Topo_IA_cen_sub2"/>
</dbReference>
<comment type="function">
    <text evidence="10">Releases the supercoiling and torsional tension of DNA, which is introduced during the DNA replication and transcription, by transiently cleaving and rejoining one strand of the DNA duplex. Introduces a single-strand break via transesterification at a target site in duplex DNA. The scissile phosphodiester is attacked by the catalytic tyrosine of the enzyme, resulting in the formation of a DNA-(5'-phosphotyrosyl)-enzyme intermediate and the expulsion of a 3'-OH DNA strand. The free DNA strand then undergoes passage around the unbroken strand, thus removing DNA supercoils. Finally, in the religation step, the DNA 3'-OH attacks the covalent intermediate to expel the active-site tyrosine and restore the DNA phosphodiester backbone.</text>
</comment>
<dbReference type="Gene3D" id="1.10.460.10">
    <property type="entry name" value="Topoisomerase I, domain 2"/>
    <property type="match status" value="1"/>
</dbReference>
<dbReference type="InterPro" id="IPR013497">
    <property type="entry name" value="Topo_IA_cen"/>
</dbReference>
<dbReference type="Proteomes" id="UP000886852">
    <property type="component" value="Unassembled WGS sequence"/>
</dbReference>
<keyword evidence="6" id="KW-0460">Magnesium</keyword>
<feature type="domain" description="Toprim" evidence="12">
    <location>
        <begin position="1"/>
        <end position="112"/>
    </location>
</feature>
<dbReference type="Gene3D" id="2.70.20.10">
    <property type="entry name" value="Topoisomerase I, domain 3"/>
    <property type="match status" value="1"/>
</dbReference>
<dbReference type="Gene3D" id="1.10.290.10">
    <property type="entry name" value="Topoisomerase I, domain 4"/>
    <property type="match status" value="1"/>
</dbReference>
<evidence type="ECO:0000259" key="13">
    <source>
        <dbReference type="PROSITE" id="PS52039"/>
    </source>
</evidence>
<reference evidence="14" key="1">
    <citation type="submission" date="2020-10" db="EMBL/GenBank/DDBJ databases">
        <authorList>
            <person name="Gilroy R."/>
        </authorList>
    </citation>
    <scope>NUCLEOTIDE SEQUENCE</scope>
    <source>
        <strain evidence="14">ChiHjej12B11-7776</strain>
    </source>
</reference>
<evidence type="ECO:0000256" key="8">
    <source>
        <dbReference type="ARBA" id="ARBA00023125"/>
    </source>
</evidence>
<evidence type="ECO:0000256" key="11">
    <source>
        <dbReference type="SAM" id="Coils"/>
    </source>
</evidence>
<feature type="site" description="Interaction with DNA" evidence="10">
    <location>
        <position position="139"/>
    </location>
</feature>
<dbReference type="Pfam" id="PF01131">
    <property type="entry name" value="Topoisom_bac"/>
    <property type="match status" value="1"/>
</dbReference>
<dbReference type="CDD" id="cd00186">
    <property type="entry name" value="TOP1Ac"/>
    <property type="match status" value="1"/>
</dbReference>
<keyword evidence="7 10" id="KW-0799">Topoisomerase</keyword>
<dbReference type="InterPro" id="IPR013498">
    <property type="entry name" value="Topo_IA_Znf"/>
</dbReference>
<comment type="similarity">
    <text evidence="2 10">Belongs to the type IA topoisomerase family.</text>
</comment>
<dbReference type="SMART" id="SM00493">
    <property type="entry name" value="TOPRIM"/>
    <property type="match status" value="1"/>
</dbReference>
<keyword evidence="11" id="KW-0175">Coiled coil</keyword>
<dbReference type="PROSITE" id="PS00396">
    <property type="entry name" value="TOPO_IA_1"/>
    <property type="match status" value="1"/>
</dbReference>
<dbReference type="InterPro" id="IPR000380">
    <property type="entry name" value="Topo_IA"/>
</dbReference>
<dbReference type="GO" id="GO:0003677">
    <property type="term" value="F:DNA binding"/>
    <property type="evidence" value="ECO:0007669"/>
    <property type="project" value="UniProtKB-KW"/>
</dbReference>
<dbReference type="HAMAP" id="MF_00952">
    <property type="entry name" value="Topoisom_1_prok"/>
    <property type="match status" value="1"/>
</dbReference>
<evidence type="ECO:0000256" key="7">
    <source>
        <dbReference type="ARBA" id="ARBA00023029"/>
    </source>
</evidence>
<dbReference type="InterPro" id="IPR034149">
    <property type="entry name" value="TOPRIM_TopoI"/>
</dbReference>
<dbReference type="InterPro" id="IPR013826">
    <property type="entry name" value="Topo_IA_cen_sub3"/>
</dbReference>
<dbReference type="InterPro" id="IPR013824">
    <property type="entry name" value="Topo_IA_cen_sub1"/>
</dbReference>
<dbReference type="SMART" id="SM00436">
    <property type="entry name" value="TOP1Bc"/>
    <property type="match status" value="1"/>
</dbReference>
<dbReference type="CDD" id="cd03363">
    <property type="entry name" value="TOPRIM_TopoIA_TopoI"/>
    <property type="match status" value="1"/>
</dbReference>
<evidence type="ECO:0000256" key="4">
    <source>
        <dbReference type="ARBA" id="ARBA00022771"/>
    </source>
</evidence>
<organism evidence="14 15">
    <name type="scientific">Candidatus Fimimonas merdipullorum</name>
    <dbReference type="NCBI Taxonomy" id="2840822"/>
    <lineage>
        <taxon>Bacteria</taxon>
        <taxon>Pseudomonadati</taxon>
        <taxon>Myxococcota</taxon>
        <taxon>Myxococcia</taxon>
        <taxon>Myxococcales</taxon>
        <taxon>Cystobacterineae</taxon>
        <taxon>Myxococcaceae</taxon>
        <taxon>Myxococcaceae incertae sedis</taxon>
        <taxon>Candidatus Fimimonas</taxon>
    </lineage>
</organism>
<feature type="domain" description="Topo IA-type catalytic" evidence="13">
    <location>
        <begin position="128"/>
        <end position="559"/>
    </location>
</feature>
<dbReference type="InterPro" id="IPR005733">
    <property type="entry name" value="TopoI_bac-type"/>
</dbReference>
<dbReference type="GO" id="GO:0006265">
    <property type="term" value="P:DNA topological change"/>
    <property type="evidence" value="ECO:0007669"/>
    <property type="project" value="UniProtKB-UniRule"/>
</dbReference>
<evidence type="ECO:0000256" key="9">
    <source>
        <dbReference type="ARBA" id="ARBA00023235"/>
    </source>
</evidence>
<dbReference type="AlphaFoldDB" id="A0A9D1SPZ3"/>
<dbReference type="PANTHER" id="PTHR42785:SF1">
    <property type="entry name" value="DNA TOPOISOMERASE"/>
    <property type="match status" value="1"/>
</dbReference>
<dbReference type="Pfam" id="PF01396">
    <property type="entry name" value="Zn_ribbon_Top1"/>
    <property type="match status" value="4"/>
</dbReference>
<dbReference type="PROSITE" id="PS50880">
    <property type="entry name" value="TOPRIM"/>
    <property type="match status" value="1"/>
</dbReference>
<comment type="subunit">
    <text evidence="10">Monomer.</text>
</comment>
<dbReference type="PRINTS" id="PR00417">
    <property type="entry name" value="PRTPISMRASEI"/>
</dbReference>
<feature type="site" description="Interaction with DNA" evidence="10">
    <location>
        <position position="147"/>
    </location>
</feature>
<feature type="site" description="Interaction with DNA" evidence="10">
    <location>
        <position position="491"/>
    </location>
</feature>
<feature type="active site" description="O-(5'-phospho-DNA)-tyrosine intermediate" evidence="10">
    <location>
        <position position="299"/>
    </location>
</feature>
<feature type="site" description="Interaction with DNA" evidence="10">
    <location>
        <position position="142"/>
    </location>
</feature>
<comment type="caution">
    <text evidence="10">Lacks conserved residue(s) required for the propagation of feature annotation.</text>
</comment>
<evidence type="ECO:0000256" key="6">
    <source>
        <dbReference type="ARBA" id="ARBA00022842"/>
    </source>
</evidence>
<dbReference type="SMART" id="SM00437">
    <property type="entry name" value="TOP1Ac"/>
    <property type="match status" value="1"/>
</dbReference>
<keyword evidence="3" id="KW-0479">Metal-binding</keyword>
<keyword evidence="9 10" id="KW-0413">Isomerase</keyword>
<dbReference type="PANTHER" id="PTHR42785">
    <property type="entry name" value="DNA TOPOISOMERASE, TYPE IA, CORE"/>
    <property type="match status" value="1"/>
</dbReference>
<dbReference type="InterPro" id="IPR023405">
    <property type="entry name" value="Topo_IA_core_domain"/>
</dbReference>
<dbReference type="EMBL" id="DVOC01000014">
    <property type="protein sequence ID" value="HIU90507.1"/>
    <property type="molecule type" value="Genomic_DNA"/>
</dbReference>
<dbReference type="Pfam" id="PF01751">
    <property type="entry name" value="Toprim"/>
    <property type="match status" value="1"/>
</dbReference>
<keyword evidence="5" id="KW-0862">Zinc</keyword>
<feature type="coiled-coil region" evidence="11">
    <location>
        <begin position="49"/>
        <end position="76"/>
    </location>
</feature>
<name>A0A9D1SPZ3_9BACT</name>
<feature type="region of interest" description="Interaction with DNA" evidence="10">
    <location>
        <begin position="162"/>
        <end position="167"/>
    </location>
</feature>
<reference evidence="14" key="2">
    <citation type="journal article" date="2021" name="PeerJ">
        <title>Extensive microbial diversity within the chicken gut microbiome revealed by metagenomics and culture.</title>
        <authorList>
            <person name="Gilroy R."/>
            <person name="Ravi A."/>
            <person name="Getino M."/>
            <person name="Pursley I."/>
            <person name="Horton D.L."/>
            <person name="Alikhan N.F."/>
            <person name="Baker D."/>
            <person name="Gharbi K."/>
            <person name="Hall N."/>
            <person name="Watson M."/>
            <person name="Adriaenssens E.M."/>
            <person name="Foster-Nyarko E."/>
            <person name="Jarju S."/>
            <person name="Secka A."/>
            <person name="Antonio M."/>
            <person name="Oren A."/>
            <person name="Chaudhuri R.R."/>
            <person name="La Ragione R."/>
            <person name="Hildebrand F."/>
            <person name="Pallen M.J."/>
        </authorList>
    </citation>
    <scope>NUCLEOTIDE SEQUENCE</scope>
    <source>
        <strain evidence="14">ChiHjej12B11-7776</strain>
    </source>
</reference>
<proteinExistence type="inferred from homology"/>
<keyword evidence="8 10" id="KW-0238">DNA-binding</keyword>
<dbReference type="SUPFAM" id="SSF57783">
    <property type="entry name" value="Zinc beta-ribbon"/>
    <property type="match status" value="3"/>
</dbReference>
<evidence type="ECO:0000256" key="2">
    <source>
        <dbReference type="ARBA" id="ARBA00009446"/>
    </source>
</evidence>
<evidence type="ECO:0000256" key="3">
    <source>
        <dbReference type="ARBA" id="ARBA00022723"/>
    </source>
</evidence>
<dbReference type="InterPro" id="IPR023406">
    <property type="entry name" value="Topo_IA_AS"/>
</dbReference>
<dbReference type="GO" id="GO:0005694">
    <property type="term" value="C:chromosome"/>
    <property type="evidence" value="ECO:0007669"/>
    <property type="project" value="InterPro"/>
</dbReference>
<dbReference type="NCBIfam" id="TIGR01051">
    <property type="entry name" value="topA_bact"/>
    <property type="match status" value="1"/>
</dbReference>
<dbReference type="GO" id="GO:0008270">
    <property type="term" value="F:zinc ion binding"/>
    <property type="evidence" value="ECO:0007669"/>
    <property type="project" value="UniProtKB-KW"/>
</dbReference>
<evidence type="ECO:0000313" key="15">
    <source>
        <dbReference type="Proteomes" id="UP000886852"/>
    </source>
</evidence>
<feature type="site" description="Interaction with DNA" evidence="10">
    <location>
        <position position="138"/>
    </location>
</feature>
<evidence type="ECO:0000256" key="10">
    <source>
        <dbReference type="HAMAP-Rule" id="MF_00952"/>
    </source>
</evidence>
<feature type="site" description="Interaction with DNA" evidence="10">
    <location>
        <position position="301"/>
    </location>
</feature>
<evidence type="ECO:0000256" key="5">
    <source>
        <dbReference type="ARBA" id="ARBA00022833"/>
    </source>
</evidence>
<dbReference type="InterPro" id="IPR006171">
    <property type="entry name" value="TOPRIM_dom"/>
</dbReference>
<comment type="caution">
    <text evidence="14">The sequence shown here is derived from an EMBL/GenBank/DDBJ whole genome shotgun (WGS) entry which is preliminary data.</text>
</comment>